<dbReference type="CDD" id="cd06223">
    <property type="entry name" value="PRTases_typeI"/>
    <property type="match status" value="1"/>
</dbReference>
<evidence type="ECO:0000256" key="3">
    <source>
        <dbReference type="ARBA" id="ARBA00004496"/>
    </source>
</evidence>
<keyword evidence="9 12" id="KW-0328">Glycosyltransferase</keyword>
<evidence type="ECO:0000256" key="12">
    <source>
        <dbReference type="HAMAP-Rule" id="MF_00004"/>
    </source>
</evidence>
<evidence type="ECO:0000259" key="13">
    <source>
        <dbReference type="Pfam" id="PF00156"/>
    </source>
</evidence>
<dbReference type="HAMAP" id="MF_00004">
    <property type="entry name" value="Aden_phosphoribosyltr"/>
    <property type="match status" value="1"/>
</dbReference>
<dbReference type="NCBIfam" id="TIGR01090">
    <property type="entry name" value="apt"/>
    <property type="match status" value="1"/>
</dbReference>
<dbReference type="PANTHER" id="PTHR32315">
    <property type="entry name" value="ADENINE PHOSPHORIBOSYLTRANSFERASE"/>
    <property type="match status" value="1"/>
</dbReference>
<evidence type="ECO:0000256" key="10">
    <source>
        <dbReference type="ARBA" id="ARBA00022679"/>
    </source>
</evidence>
<dbReference type="Proteomes" id="UP000034954">
    <property type="component" value="Unassembled WGS sequence"/>
</dbReference>
<dbReference type="GO" id="GO:0006168">
    <property type="term" value="P:adenine salvage"/>
    <property type="evidence" value="ECO:0007669"/>
    <property type="project" value="InterPro"/>
</dbReference>
<dbReference type="GO" id="GO:0003999">
    <property type="term" value="F:adenine phosphoribosyltransferase activity"/>
    <property type="evidence" value="ECO:0007669"/>
    <property type="project" value="UniProtKB-UniRule"/>
</dbReference>
<evidence type="ECO:0000256" key="6">
    <source>
        <dbReference type="ARBA" id="ARBA00011738"/>
    </source>
</evidence>
<comment type="similarity">
    <text evidence="5 12">Belongs to the purine/pyrimidine phosphoribosyltransferase family.</text>
</comment>
<dbReference type="InterPro" id="IPR000836">
    <property type="entry name" value="PRTase_dom"/>
</dbReference>
<evidence type="ECO:0000256" key="9">
    <source>
        <dbReference type="ARBA" id="ARBA00022676"/>
    </source>
</evidence>
<evidence type="ECO:0000256" key="2">
    <source>
        <dbReference type="ARBA" id="ARBA00003968"/>
    </source>
</evidence>
<evidence type="ECO:0000256" key="5">
    <source>
        <dbReference type="ARBA" id="ARBA00008391"/>
    </source>
</evidence>
<keyword evidence="10 12" id="KW-0808">Transferase</keyword>
<dbReference type="GO" id="GO:0005737">
    <property type="term" value="C:cytoplasm"/>
    <property type="evidence" value="ECO:0007669"/>
    <property type="project" value="UniProtKB-SubCell"/>
</dbReference>
<dbReference type="GO" id="GO:0016208">
    <property type="term" value="F:AMP binding"/>
    <property type="evidence" value="ECO:0007669"/>
    <property type="project" value="TreeGrafter"/>
</dbReference>
<dbReference type="Gene3D" id="3.40.50.2020">
    <property type="match status" value="1"/>
</dbReference>
<dbReference type="UniPathway" id="UPA00588">
    <property type="reaction ID" value="UER00646"/>
</dbReference>
<dbReference type="PANTHER" id="PTHR32315:SF3">
    <property type="entry name" value="ADENINE PHOSPHORIBOSYLTRANSFERASE"/>
    <property type="match status" value="1"/>
</dbReference>
<dbReference type="EC" id="2.4.2.7" evidence="7 12"/>
<name>A0A0M2UX99_9BACT</name>
<dbReference type="GO" id="GO:0002055">
    <property type="term" value="F:adenine binding"/>
    <property type="evidence" value="ECO:0007669"/>
    <property type="project" value="TreeGrafter"/>
</dbReference>
<evidence type="ECO:0000313" key="15">
    <source>
        <dbReference type="Proteomes" id="UP000034954"/>
    </source>
</evidence>
<dbReference type="InterPro" id="IPR029057">
    <property type="entry name" value="PRTase-like"/>
</dbReference>
<evidence type="ECO:0000256" key="11">
    <source>
        <dbReference type="ARBA" id="ARBA00022726"/>
    </source>
</evidence>
<dbReference type="FunFam" id="3.40.50.2020:FF:000004">
    <property type="entry name" value="Adenine phosphoribosyltransferase"/>
    <property type="match status" value="1"/>
</dbReference>
<gene>
    <name evidence="12" type="primary">apt</name>
    <name evidence="14" type="ORF">BROFUL_01033</name>
</gene>
<dbReference type="GO" id="GO:0044209">
    <property type="term" value="P:AMP salvage"/>
    <property type="evidence" value="ECO:0007669"/>
    <property type="project" value="UniProtKB-UniRule"/>
</dbReference>
<dbReference type="InterPro" id="IPR050054">
    <property type="entry name" value="UPRTase/APRTase"/>
</dbReference>
<evidence type="ECO:0000256" key="4">
    <source>
        <dbReference type="ARBA" id="ARBA00004659"/>
    </source>
</evidence>
<sequence>MNELKNLVRDVPDFPKKGIIFKDIMPLLQNPKGLRKAVEIISGHYKNEKVDIVVGAEARGFILAPTIAFALGAGFTPIRKPGKLPYEKISMSYALEYGTDVLEIHKDGISKGQQVLMVDDLLATGGTMSACCKLVESLGGRIVGCAFLVELSFLDGKKNLTPYDIFSVIKY</sequence>
<evidence type="ECO:0000256" key="1">
    <source>
        <dbReference type="ARBA" id="ARBA00000868"/>
    </source>
</evidence>
<dbReference type="SUPFAM" id="SSF53271">
    <property type="entry name" value="PRTase-like"/>
    <property type="match status" value="1"/>
</dbReference>
<comment type="subcellular location">
    <subcellularLocation>
        <location evidence="3 12">Cytoplasm</location>
    </subcellularLocation>
</comment>
<comment type="caution">
    <text evidence="14">The sequence shown here is derived from an EMBL/GenBank/DDBJ whole genome shotgun (WGS) entry which is preliminary data.</text>
</comment>
<accession>A0A0M2UX99</accession>
<dbReference type="GO" id="GO:0006166">
    <property type="term" value="P:purine ribonucleoside salvage"/>
    <property type="evidence" value="ECO:0007669"/>
    <property type="project" value="UniProtKB-UniRule"/>
</dbReference>
<dbReference type="InterPro" id="IPR005764">
    <property type="entry name" value="Ade_phspho_trans"/>
</dbReference>
<dbReference type="Pfam" id="PF00156">
    <property type="entry name" value="Pribosyltran"/>
    <property type="match status" value="1"/>
</dbReference>
<dbReference type="EMBL" id="LAQJ01000121">
    <property type="protein sequence ID" value="KKO20185.1"/>
    <property type="molecule type" value="Genomic_DNA"/>
</dbReference>
<keyword evidence="15" id="KW-1185">Reference proteome</keyword>
<dbReference type="AlphaFoldDB" id="A0A0M2UX99"/>
<keyword evidence="8 12" id="KW-0963">Cytoplasm</keyword>
<organism evidence="14 15">
    <name type="scientific">Candidatus Brocadia fulgida</name>
    <dbReference type="NCBI Taxonomy" id="380242"/>
    <lineage>
        <taxon>Bacteria</taxon>
        <taxon>Pseudomonadati</taxon>
        <taxon>Planctomycetota</taxon>
        <taxon>Candidatus Brocadiia</taxon>
        <taxon>Candidatus Brocadiales</taxon>
        <taxon>Candidatus Brocadiaceae</taxon>
        <taxon>Candidatus Brocadia</taxon>
    </lineage>
</organism>
<reference evidence="14 15" key="1">
    <citation type="journal article" date="2013" name="BMC Microbiol.">
        <title>Identification of the type II cytochrome c maturation pathway in anammox bacteria by comparative genomics.</title>
        <authorList>
            <person name="Ferousi C."/>
            <person name="Speth D.R."/>
            <person name="Reimann J."/>
            <person name="Op den Camp H.J."/>
            <person name="Allen J.W."/>
            <person name="Keltjens J.T."/>
            <person name="Jetten M.S."/>
        </authorList>
    </citation>
    <scope>NUCLEOTIDE SEQUENCE [LARGE SCALE GENOMIC DNA]</scope>
    <source>
        <strain evidence="14">RU1</strain>
    </source>
</reference>
<dbReference type="NCBIfam" id="NF002633">
    <property type="entry name" value="PRK02304.1-2"/>
    <property type="match status" value="1"/>
</dbReference>
<dbReference type="PATRIC" id="fig|380242.3.peg.1295"/>
<evidence type="ECO:0000313" key="14">
    <source>
        <dbReference type="EMBL" id="KKO20185.1"/>
    </source>
</evidence>
<keyword evidence="11 12" id="KW-0660">Purine salvage</keyword>
<comment type="subunit">
    <text evidence="6 12">Homodimer.</text>
</comment>
<comment type="catalytic activity">
    <reaction evidence="1 12">
        <text>AMP + diphosphate = 5-phospho-alpha-D-ribose 1-diphosphate + adenine</text>
        <dbReference type="Rhea" id="RHEA:16609"/>
        <dbReference type="ChEBI" id="CHEBI:16708"/>
        <dbReference type="ChEBI" id="CHEBI:33019"/>
        <dbReference type="ChEBI" id="CHEBI:58017"/>
        <dbReference type="ChEBI" id="CHEBI:456215"/>
        <dbReference type="EC" id="2.4.2.7"/>
    </reaction>
</comment>
<protein>
    <recommendedName>
        <fullName evidence="7 12">Adenine phosphoribosyltransferase</fullName>
        <shortName evidence="12">APRT</shortName>
        <ecNumber evidence="7 12">2.4.2.7</ecNumber>
    </recommendedName>
</protein>
<proteinExistence type="inferred from homology"/>
<dbReference type="NCBIfam" id="NF002634">
    <property type="entry name" value="PRK02304.1-3"/>
    <property type="match status" value="1"/>
</dbReference>
<feature type="domain" description="Phosphoribosyltransferase" evidence="13">
    <location>
        <begin position="27"/>
        <end position="150"/>
    </location>
</feature>
<dbReference type="NCBIfam" id="NF002636">
    <property type="entry name" value="PRK02304.1-5"/>
    <property type="match status" value="1"/>
</dbReference>
<evidence type="ECO:0000256" key="8">
    <source>
        <dbReference type="ARBA" id="ARBA00022490"/>
    </source>
</evidence>
<evidence type="ECO:0000256" key="7">
    <source>
        <dbReference type="ARBA" id="ARBA00011893"/>
    </source>
</evidence>
<comment type="function">
    <text evidence="2 12">Catalyzes a salvage reaction resulting in the formation of AMP, that is energically less costly than de novo synthesis.</text>
</comment>
<comment type="pathway">
    <text evidence="4 12">Purine metabolism; AMP biosynthesis via salvage pathway; AMP from adenine: step 1/1.</text>
</comment>